<dbReference type="GO" id="GO:0016020">
    <property type="term" value="C:membrane"/>
    <property type="evidence" value="ECO:0007669"/>
    <property type="project" value="UniProtKB-SubCell"/>
</dbReference>
<proteinExistence type="inferred from homology"/>
<dbReference type="PANTHER" id="PTHR43531">
    <property type="entry name" value="PROTEIN ICFG"/>
    <property type="match status" value="1"/>
</dbReference>
<dbReference type="InterPro" id="IPR003660">
    <property type="entry name" value="HAMP_dom"/>
</dbReference>
<protein>
    <submittedName>
        <fullName evidence="8">Methyl-accepting chemotaxis protein</fullName>
    </submittedName>
</protein>
<feature type="domain" description="HAMP" evidence="7">
    <location>
        <begin position="212"/>
        <end position="265"/>
    </location>
</feature>
<keyword evidence="2" id="KW-0145">Chemotaxis</keyword>
<dbReference type="PANTHER" id="PTHR43531:SF11">
    <property type="entry name" value="METHYL-ACCEPTING CHEMOTAXIS PROTEIN 3"/>
    <property type="match status" value="1"/>
</dbReference>
<evidence type="ECO:0000256" key="4">
    <source>
        <dbReference type="PROSITE-ProRule" id="PRU00284"/>
    </source>
</evidence>
<dbReference type="InterPro" id="IPR051310">
    <property type="entry name" value="MCP_chemotaxis"/>
</dbReference>
<dbReference type="Pfam" id="PF00672">
    <property type="entry name" value="HAMP"/>
    <property type="match status" value="1"/>
</dbReference>
<dbReference type="Gene3D" id="6.10.340.10">
    <property type="match status" value="1"/>
</dbReference>
<dbReference type="PROSITE" id="PS50885">
    <property type="entry name" value="HAMP"/>
    <property type="match status" value="2"/>
</dbReference>
<dbReference type="Gene3D" id="1.10.287.950">
    <property type="entry name" value="Methyl-accepting chemotaxis protein"/>
    <property type="match status" value="1"/>
</dbReference>
<dbReference type="RefSeq" id="WP_104840841.1">
    <property type="nucleotide sequence ID" value="NZ_CP024310.1"/>
</dbReference>
<comment type="subcellular location">
    <subcellularLocation>
        <location evidence="1">Membrane</location>
    </subcellularLocation>
</comment>
<evidence type="ECO:0000256" key="5">
    <source>
        <dbReference type="SAM" id="Phobius"/>
    </source>
</evidence>
<organism evidence="8 9">
    <name type="scientific">Rhizobium fredii</name>
    <name type="common">Sinorhizobium fredii</name>
    <dbReference type="NCBI Taxonomy" id="380"/>
    <lineage>
        <taxon>Bacteria</taxon>
        <taxon>Pseudomonadati</taxon>
        <taxon>Pseudomonadota</taxon>
        <taxon>Alphaproteobacteria</taxon>
        <taxon>Hyphomicrobiales</taxon>
        <taxon>Rhizobiaceae</taxon>
        <taxon>Sinorhizobium/Ensifer group</taxon>
        <taxon>Sinorhizobium</taxon>
    </lineage>
</organism>
<feature type="transmembrane region" description="Helical" evidence="5">
    <location>
        <begin position="189"/>
        <end position="215"/>
    </location>
</feature>
<dbReference type="EMBL" id="CP024310">
    <property type="protein sequence ID" value="AUX79401.1"/>
    <property type="molecule type" value="Genomic_DNA"/>
</dbReference>
<dbReference type="Proteomes" id="UP000239340">
    <property type="component" value="Plasmid pSfreNXT3c"/>
</dbReference>
<sequence>MSFLANVSIKLKMLLLVAPICAIGIAGLTFVSLNYRTASQSYVSFIAEDEAAAIQMARASQRLTALSYNAYQVMSYDTKDPSIKKFALYYENNKAKLLSELRAVKRLVPDHKESIDKFISAANGILELTNKAVQLALKGDTENANALLRQADPMIADQVLGIRDWTDNFTNAIDLKSQQLANGADKTSLYSLVIITGLFAVLLAVSIFIASRYVTLPLVRLRDRMMSLADGNTDDEVSGEERRDELGSMARAVSVFRRNAIERAQLEYESEVVRDAAERDRQTREVRDAADAGAAKLAVSTLGSALQRLSDGDLIHRIEIPFRMDLDALRFDYNASVEKLLAALLSVNQNARLIDSSCEEIRSASHDLSSRTERQAASLQETATAVGQVTSAIRDSAIRAADAKVLVAQAKAGAEASGVVVRSAVEAMRNIERSSAQITTIIGVIDEIAFQTNLLALNAGVEASRAGEAGRGFAVVAQEVRELAQRSATAAREIKQLISSASAQVEKGVTLVDETGRSLDQIIVGVAEIDRHVAAIAGSAQEQSMTLANINTTVALIDQETQKNAAMAEQSAAAGSMLASQAEELTGLLQQFKIHQTVPEEDNPPASYDVASAEVVVLDRSRVMGA</sequence>
<geneLocation type="plasmid" evidence="9">
    <name>psfrenxt3c</name>
</geneLocation>
<evidence type="ECO:0000256" key="1">
    <source>
        <dbReference type="ARBA" id="ARBA00004370"/>
    </source>
</evidence>
<evidence type="ECO:0000256" key="3">
    <source>
        <dbReference type="ARBA" id="ARBA00029447"/>
    </source>
</evidence>
<evidence type="ECO:0000313" key="8">
    <source>
        <dbReference type="EMBL" id="AUX79401.1"/>
    </source>
</evidence>
<feature type="transmembrane region" description="Helical" evidence="5">
    <location>
        <begin position="12"/>
        <end position="35"/>
    </location>
</feature>
<keyword evidence="5" id="KW-1133">Transmembrane helix</keyword>
<keyword evidence="5" id="KW-0472">Membrane</keyword>
<dbReference type="GO" id="GO:0006935">
    <property type="term" value="P:chemotaxis"/>
    <property type="evidence" value="ECO:0007669"/>
    <property type="project" value="UniProtKB-KW"/>
</dbReference>
<feature type="domain" description="Methyl-accepting transducer" evidence="6">
    <location>
        <begin position="350"/>
        <end position="579"/>
    </location>
</feature>
<keyword evidence="4" id="KW-0807">Transducer</keyword>
<comment type="similarity">
    <text evidence="3">Belongs to the methyl-accepting chemotaxis (MCP) protein family.</text>
</comment>
<dbReference type="SUPFAM" id="SSF158472">
    <property type="entry name" value="HAMP domain-like"/>
    <property type="match status" value="1"/>
</dbReference>
<evidence type="ECO:0000259" key="6">
    <source>
        <dbReference type="PROSITE" id="PS50111"/>
    </source>
</evidence>
<dbReference type="GO" id="GO:0007165">
    <property type="term" value="P:signal transduction"/>
    <property type="evidence" value="ECO:0007669"/>
    <property type="project" value="UniProtKB-KW"/>
</dbReference>
<keyword evidence="5" id="KW-0812">Transmembrane</keyword>
<name>A0A2L0HD32_RHIFR</name>
<evidence type="ECO:0000259" key="7">
    <source>
        <dbReference type="PROSITE" id="PS50885"/>
    </source>
</evidence>
<dbReference type="SUPFAM" id="SSF58104">
    <property type="entry name" value="Methyl-accepting chemotaxis protein (MCP) signaling domain"/>
    <property type="match status" value="1"/>
</dbReference>
<gene>
    <name evidence="8" type="ORF">NXT3_PC00225</name>
</gene>
<dbReference type="CDD" id="cd11386">
    <property type="entry name" value="MCP_signal"/>
    <property type="match status" value="1"/>
</dbReference>
<feature type="domain" description="HAMP" evidence="7">
    <location>
        <begin position="298"/>
        <end position="345"/>
    </location>
</feature>
<evidence type="ECO:0000256" key="2">
    <source>
        <dbReference type="ARBA" id="ARBA00022500"/>
    </source>
</evidence>
<keyword evidence="8" id="KW-0614">Plasmid</keyword>
<dbReference type="SMART" id="SM00304">
    <property type="entry name" value="HAMP"/>
    <property type="match status" value="2"/>
</dbReference>
<evidence type="ECO:0000313" key="9">
    <source>
        <dbReference type="Proteomes" id="UP000239340"/>
    </source>
</evidence>
<dbReference type="InterPro" id="IPR004089">
    <property type="entry name" value="MCPsignal_dom"/>
</dbReference>
<dbReference type="SMART" id="SM00283">
    <property type="entry name" value="MA"/>
    <property type="match status" value="1"/>
</dbReference>
<dbReference type="Pfam" id="PF00015">
    <property type="entry name" value="MCPsignal"/>
    <property type="match status" value="1"/>
</dbReference>
<dbReference type="AlphaFoldDB" id="A0A2L0HD32"/>
<accession>A0A2L0HD32</accession>
<dbReference type="FunFam" id="1.10.287.950:FF:000001">
    <property type="entry name" value="Methyl-accepting chemotaxis sensory transducer"/>
    <property type="match status" value="1"/>
</dbReference>
<reference evidence="8 9" key="1">
    <citation type="submission" date="2017-10" db="EMBL/GenBank/DDBJ databases">
        <title>Analysis of the genome sequences of Rhizobium populations associated to common bean (phaseolus vulgaris).</title>
        <authorList>
            <person name="Bustos P."/>
            <person name="Santamaria R.I."/>
            <person name="Miranda-Sanchez F."/>
            <person name="Perez-Carrascal O."/>
            <person name="Juarez S."/>
            <person name="Lozano L."/>
            <person name="Martinez-Flores I."/>
            <person name="Vinuesa P."/>
            <person name="Martinez-Romero E."/>
            <person name="Cevallos M.A."/>
            <person name="Romero D."/>
            <person name="Davila G."/>
            <person name="Gonzalez V."/>
        </authorList>
    </citation>
    <scope>NUCLEOTIDE SEQUENCE [LARGE SCALE GENOMIC DNA]</scope>
    <source>
        <strain evidence="8 9">NXT3</strain>
        <plasmid evidence="9">Plasmid psfrenxt3c</plasmid>
    </source>
</reference>
<dbReference type="PROSITE" id="PS50111">
    <property type="entry name" value="CHEMOTAXIS_TRANSDUC_2"/>
    <property type="match status" value="1"/>
</dbReference>